<keyword evidence="6 11" id="KW-0819">tRNA processing</keyword>
<keyword evidence="8 11" id="KW-0520">NAD</keyword>
<comment type="subunit">
    <text evidence="9 11">Homodimer. Heterotetramer of two MnmE and two MnmG subunits.</text>
</comment>
<name>A0A0B2BT20_9SPHN</name>
<dbReference type="InterPro" id="IPR036188">
    <property type="entry name" value="FAD/NAD-bd_sf"/>
</dbReference>
<dbReference type="FunFam" id="3.50.50.60:FF:000002">
    <property type="entry name" value="tRNA uridine 5-carboxymethylaminomethyl modification enzyme MnmG"/>
    <property type="match status" value="1"/>
</dbReference>
<protein>
    <recommendedName>
        <fullName evidence="4 11">tRNA uridine 5-carboxymethylaminomethyl modification enzyme MnmG</fullName>
    </recommendedName>
    <alternativeName>
        <fullName evidence="10 11">Glucose-inhibited division protein A</fullName>
    </alternativeName>
</protein>
<dbReference type="InterPro" id="IPR026904">
    <property type="entry name" value="MnmG_C"/>
</dbReference>
<keyword evidence="14" id="KW-1185">Reference proteome</keyword>
<feature type="binding site" evidence="11">
    <location>
        <begin position="10"/>
        <end position="15"/>
    </location>
    <ligand>
        <name>FAD</name>
        <dbReference type="ChEBI" id="CHEBI:57692"/>
    </ligand>
</feature>
<dbReference type="InterPro" id="IPR049312">
    <property type="entry name" value="GIDA_C_N"/>
</dbReference>
<comment type="cofactor">
    <cofactor evidence="1 11">
        <name>FAD</name>
        <dbReference type="ChEBI" id="CHEBI:57692"/>
    </cofactor>
</comment>
<dbReference type="OrthoDB" id="9815560at2"/>
<evidence type="ECO:0000256" key="7">
    <source>
        <dbReference type="ARBA" id="ARBA00022827"/>
    </source>
</evidence>
<dbReference type="GO" id="GO:0005829">
    <property type="term" value="C:cytosol"/>
    <property type="evidence" value="ECO:0007669"/>
    <property type="project" value="TreeGrafter"/>
</dbReference>
<reference evidence="13 14" key="1">
    <citation type="submission" date="2014-11" db="EMBL/GenBank/DDBJ databases">
        <title>Draft genome sequence of Kirrobacter mercurialis.</title>
        <authorList>
            <person name="Coil D.A."/>
            <person name="Eisen J.A."/>
        </authorList>
    </citation>
    <scope>NUCLEOTIDE SEQUENCE [LARGE SCALE GENOMIC DNA]</scope>
    <source>
        <strain evidence="13 14">Coronado</strain>
    </source>
</reference>
<dbReference type="Pfam" id="PF13932">
    <property type="entry name" value="SAM_GIDA_C"/>
    <property type="match status" value="1"/>
</dbReference>
<dbReference type="Gene3D" id="3.50.50.60">
    <property type="entry name" value="FAD/NAD(P)-binding domain"/>
    <property type="match status" value="2"/>
</dbReference>
<evidence type="ECO:0000256" key="3">
    <source>
        <dbReference type="ARBA" id="ARBA00007653"/>
    </source>
</evidence>
<keyword evidence="7 11" id="KW-0274">FAD</keyword>
<sequence>MHSFDILVVGGGHAGCEAAAAAARMGARVAMVTFDLATIGAMSCNPAIGGLGKGHLVREVDAFDGLMGRAGDAAAIHYRMLNRSKGSAVWGPRIQADRQLFRAAIQRELQALETLTLIAGEAAALVQEGERVSGLQLADGTNLHANAVILCTGTFLGGQLFRGEERLTGGRIDEDAAHRMAAQLRGADLPMARLKTGTPPRLDGRTIDWARLEVQPSDDEPWTLSPLTQRRVNPQLACAITRTNAASHDIIRANLDRSPLFSGAIEAAGPRYCPSIEDKIHRFGDRDGHQVFLEPEGLSTPLVYPNGISTSLPADVQLAMLHSMAGLEQVVMAVPGYAVEYDHIDPRALTPQLEVRAMPGLYCAGQINGTTGYEEAAAQGMVAGLSAAAKVLDQAPPALDRGNSYIAVMIDDLTLNGISEPYRMLTSRAEYRLRLRASNAASRLTPIALAMGCVGQERAAWFARQQDERARWDAALERTVSAADLTPLDIRRDAGRMSLREWLRFPQVELPALSLWLDSALDPASDVALEVAEDAAYAPYLERQESELRDLRSSQHVPLGGAFAYDAVPGLSAEMVERLQQARPATLAQAGQVRGITPAALAAVLVQARRQQVVA</sequence>
<dbReference type="SUPFAM" id="SSF51905">
    <property type="entry name" value="FAD/NAD(P)-binding domain"/>
    <property type="match status" value="1"/>
</dbReference>
<evidence type="ECO:0000256" key="2">
    <source>
        <dbReference type="ARBA" id="ARBA00003717"/>
    </source>
</evidence>
<evidence type="ECO:0000256" key="4">
    <source>
        <dbReference type="ARBA" id="ARBA00020461"/>
    </source>
</evidence>
<comment type="caution">
    <text evidence="13">The sequence shown here is derived from an EMBL/GenBank/DDBJ whole genome shotgun (WGS) entry which is preliminary data.</text>
</comment>
<comment type="subcellular location">
    <subcellularLocation>
        <location evidence="11">Cytoplasm</location>
    </subcellularLocation>
</comment>
<accession>A0A0B2BT20</accession>
<keyword evidence="11" id="KW-0963">Cytoplasm</keyword>
<comment type="caution">
    <text evidence="11">Lacks conserved residue(s) required for the propagation of feature annotation.</text>
</comment>
<dbReference type="PANTHER" id="PTHR11806:SF0">
    <property type="entry name" value="PROTEIN MTO1 HOMOLOG, MITOCHONDRIAL"/>
    <property type="match status" value="1"/>
</dbReference>
<evidence type="ECO:0000259" key="12">
    <source>
        <dbReference type="SMART" id="SM01228"/>
    </source>
</evidence>
<evidence type="ECO:0000256" key="8">
    <source>
        <dbReference type="ARBA" id="ARBA00023027"/>
    </source>
</evidence>
<comment type="similarity">
    <text evidence="3 11">Belongs to the MnmG family.</text>
</comment>
<dbReference type="GO" id="GO:0030488">
    <property type="term" value="P:tRNA methylation"/>
    <property type="evidence" value="ECO:0007669"/>
    <property type="project" value="TreeGrafter"/>
</dbReference>
<dbReference type="InterPro" id="IPR044920">
    <property type="entry name" value="MnmG_C_subdom_sf"/>
</dbReference>
<evidence type="ECO:0000256" key="10">
    <source>
        <dbReference type="ARBA" id="ARBA00031800"/>
    </source>
</evidence>
<dbReference type="Pfam" id="PF21680">
    <property type="entry name" value="GIDA_C_1st"/>
    <property type="match status" value="1"/>
</dbReference>
<dbReference type="InterPro" id="IPR020595">
    <property type="entry name" value="MnmG-rel_CS"/>
</dbReference>
<dbReference type="Gene3D" id="1.10.150.570">
    <property type="entry name" value="GidA associated domain, C-terminal subdomain"/>
    <property type="match status" value="1"/>
</dbReference>
<dbReference type="InterPro" id="IPR047001">
    <property type="entry name" value="MnmG_C_subdom"/>
</dbReference>
<evidence type="ECO:0000256" key="6">
    <source>
        <dbReference type="ARBA" id="ARBA00022694"/>
    </source>
</evidence>
<evidence type="ECO:0000313" key="13">
    <source>
        <dbReference type="EMBL" id="KHL24688.1"/>
    </source>
</evidence>
<dbReference type="Proteomes" id="UP000030988">
    <property type="component" value="Unassembled WGS sequence"/>
</dbReference>
<dbReference type="EMBL" id="JTDN01000002">
    <property type="protein sequence ID" value="KHL24688.1"/>
    <property type="molecule type" value="Genomic_DNA"/>
</dbReference>
<dbReference type="PANTHER" id="PTHR11806">
    <property type="entry name" value="GLUCOSE INHIBITED DIVISION PROTEIN A"/>
    <property type="match status" value="1"/>
</dbReference>
<proteinExistence type="inferred from homology"/>
<dbReference type="InterPro" id="IPR004416">
    <property type="entry name" value="MnmG"/>
</dbReference>
<organism evidence="13 14">
    <name type="scientific">Croceibacterium mercuriale</name>
    <dbReference type="NCBI Taxonomy" id="1572751"/>
    <lineage>
        <taxon>Bacteria</taxon>
        <taxon>Pseudomonadati</taxon>
        <taxon>Pseudomonadota</taxon>
        <taxon>Alphaproteobacteria</taxon>
        <taxon>Sphingomonadales</taxon>
        <taxon>Erythrobacteraceae</taxon>
        <taxon>Croceibacterium</taxon>
    </lineage>
</organism>
<feature type="binding site" evidence="11">
    <location>
        <begin position="269"/>
        <end position="283"/>
    </location>
    <ligand>
        <name>NAD(+)</name>
        <dbReference type="ChEBI" id="CHEBI:57540"/>
    </ligand>
</feature>
<evidence type="ECO:0000256" key="11">
    <source>
        <dbReference type="HAMAP-Rule" id="MF_00129"/>
    </source>
</evidence>
<evidence type="ECO:0000256" key="1">
    <source>
        <dbReference type="ARBA" id="ARBA00001974"/>
    </source>
</evidence>
<dbReference type="InterPro" id="IPR002218">
    <property type="entry name" value="MnmG-rel"/>
</dbReference>
<feature type="domain" description="tRNA uridine 5-carboxymethylaminomethyl modification enzyme C-terminal subdomain" evidence="12">
    <location>
        <begin position="535"/>
        <end position="606"/>
    </location>
</feature>
<keyword evidence="5 11" id="KW-0285">Flavoprotein</keyword>
<dbReference type="RefSeq" id="WP_039097141.1">
    <property type="nucleotide sequence ID" value="NZ_JTDN01000002.1"/>
</dbReference>
<comment type="function">
    <text evidence="2 11">NAD-binding protein involved in the addition of a carboxymethylaminomethyl (cmnm) group at the wobble position (U34) of certain tRNAs, forming tRNA-cmnm(5)s(2)U34.</text>
</comment>
<dbReference type="GO" id="GO:0050660">
    <property type="term" value="F:flavin adenine dinucleotide binding"/>
    <property type="evidence" value="ECO:0007669"/>
    <property type="project" value="UniProtKB-UniRule"/>
</dbReference>
<evidence type="ECO:0000313" key="14">
    <source>
        <dbReference type="Proteomes" id="UP000030988"/>
    </source>
</evidence>
<dbReference type="STRING" id="1572751.PK98_12140"/>
<evidence type="ECO:0000256" key="5">
    <source>
        <dbReference type="ARBA" id="ARBA00022630"/>
    </source>
</evidence>
<dbReference type="PROSITE" id="PS01280">
    <property type="entry name" value="GIDA_1"/>
    <property type="match status" value="1"/>
</dbReference>
<gene>
    <name evidence="11" type="primary">mnmG</name>
    <name evidence="11" type="synonym">gidA</name>
    <name evidence="13" type="ORF">PK98_12140</name>
</gene>
<dbReference type="HAMAP" id="MF_00129">
    <property type="entry name" value="MnmG_GidA"/>
    <property type="match status" value="1"/>
</dbReference>
<dbReference type="Pfam" id="PF01134">
    <property type="entry name" value="GIDA"/>
    <property type="match status" value="1"/>
</dbReference>
<dbReference type="SMART" id="SM01228">
    <property type="entry name" value="GIDA_assoc_3"/>
    <property type="match status" value="1"/>
</dbReference>
<dbReference type="AlphaFoldDB" id="A0A0B2BT20"/>
<dbReference type="InterPro" id="IPR040131">
    <property type="entry name" value="MnmG_N"/>
</dbReference>
<dbReference type="GO" id="GO:0002098">
    <property type="term" value="P:tRNA wobble uridine modification"/>
    <property type="evidence" value="ECO:0007669"/>
    <property type="project" value="InterPro"/>
</dbReference>
<dbReference type="NCBIfam" id="TIGR00136">
    <property type="entry name" value="mnmG_gidA"/>
    <property type="match status" value="1"/>
</dbReference>
<evidence type="ECO:0000256" key="9">
    <source>
        <dbReference type="ARBA" id="ARBA00025948"/>
    </source>
</evidence>